<dbReference type="Pfam" id="PF17941">
    <property type="entry name" value="PP_kinase_C_1"/>
    <property type="match status" value="1"/>
</dbReference>
<dbReference type="SUPFAM" id="SSF140356">
    <property type="entry name" value="PPK N-terminal domain-like"/>
    <property type="match status" value="1"/>
</dbReference>
<keyword evidence="6" id="KW-0479">Metal-binding</keyword>
<keyword evidence="2 6" id="KW-0808">Transferase</keyword>
<dbReference type="Gene3D" id="3.30.1840.10">
    <property type="entry name" value="Polyphosphate kinase middle domain"/>
    <property type="match status" value="1"/>
</dbReference>
<evidence type="ECO:0000256" key="2">
    <source>
        <dbReference type="ARBA" id="ARBA00022679"/>
    </source>
</evidence>
<dbReference type="CDD" id="cd09165">
    <property type="entry name" value="PLDc_PaPPK1_C1_like"/>
    <property type="match status" value="1"/>
</dbReference>
<evidence type="ECO:0000259" key="9">
    <source>
        <dbReference type="Pfam" id="PF02503"/>
    </source>
</evidence>
<gene>
    <name evidence="6" type="primary">ppk</name>
    <name evidence="13" type="ORF">ACFFTR_17770</name>
</gene>
<feature type="domain" description="Polyphosphate kinase N-terminal" evidence="10">
    <location>
        <begin position="113"/>
        <end position="220"/>
    </location>
</feature>
<proteinExistence type="inferred from homology"/>
<dbReference type="InterPro" id="IPR003414">
    <property type="entry name" value="PP_kinase"/>
</dbReference>
<dbReference type="PANTHER" id="PTHR30218">
    <property type="entry name" value="POLYPHOSPHATE KINASE"/>
    <property type="match status" value="1"/>
</dbReference>
<dbReference type="Pfam" id="PF02503">
    <property type="entry name" value="PP_kinase"/>
    <property type="match status" value="1"/>
</dbReference>
<keyword evidence="4 6" id="KW-0418">Kinase</keyword>
<feature type="region of interest" description="Disordered" evidence="8">
    <location>
        <begin position="1"/>
        <end position="91"/>
    </location>
</feature>
<feature type="binding site" evidence="6">
    <location>
        <position position="578"/>
    </location>
    <ligand>
        <name>ATP</name>
        <dbReference type="ChEBI" id="CHEBI:30616"/>
    </ligand>
</feature>
<feature type="compositionally biased region" description="Low complexity" evidence="8">
    <location>
        <begin position="9"/>
        <end position="53"/>
    </location>
</feature>
<dbReference type="PANTHER" id="PTHR30218:SF0">
    <property type="entry name" value="POLYPHOSPHATE KINASE"/>
    <property type="match status" value="1"/>
</dbReference>
<sequence>MTPATSSKPAAEATSATVKAEAAPAKPAVGATPGAAKAEATSGAAARVATASGPGQSASAPLDQPAADLGNPKTSSAAERAGGVDGADAEWFGSEGGAVEVQDEEKPLPEDRYLNRELSWLDFNARVLTLAEDPATPLLERAKFLAIFASNLDEFYMVRVAGLKRRLQTGLPVRRLPGFLPPTEQLEQIAERTSGLMARQARVFADEIAPAMARENINIVRWAELDPAERERMRASFREQIFPVLTPLAVDPAHPFPYISGLSLNLAVVVREKDGGPELFARIKVPNNVPRFFALHAARDGARVMRFLPVEELIAAHLGQLFSGMQVLEHHLFRVTRNAEVELDEDRDEDLLQALERELARRRFGPPVRLEVAASISDHVLELLVRELDMDSHDVLRVPGWLDLTALWEVYNGVDRPDLKDPPFVPATHPHFAEGETPRSVFARLRDHDILVHHPYHSFSTSVQRFVEQAAADPNVLAIKLTLYRTSGDSPIVDALVDAAEAGKQVVVLVEVKARFDEKANIGWARTLERAGCHVVYGLVGLKTHTKTALVVRQEGNHIRRYCHIGTGNYHPKTARLYEDYGLLTADPEVGADLTDLFNVLTGYSRQTSYRRLLVAPHGVRRGIIERIEREVAYGADGLVQIKVNSLVDEEIIDSLYRASRAGTRVDLLVRGICALRPGVPDLSENIRVRSVLGRFLEHSRVFRFGHGARAEYWIGSADLMHRNLDRRVEALVQVTDPASTDELHRVLSLMMSDDTGAFELSGSGVWHRRPGKNPQEALLRRIVDRVE</sequence>
<feature type="binding site" evidence="6">
    <location>
        <position position="485"/>
    </location>
    <ligand>
        <name>Mg(2+)</name>
        <dbReference type="ChEBI" id="CHEBI:18420"/>
    </ligand>
</feature>
<feature type="active site" description="Phosphohistidine intermediate" evidence="6">
    <location>
        <position position="545"/>
    </location>
</feature>
<dbReference type="NCBIfam" id="NF003922">
    <property type="entry name" value="PRK05443.2-3"/>
    <property type="match status" value="1"/>
</dbReference>
<dbReference type="InterPro" id="IPR041108">
    <property type="entry name" value="PP_kinase_C_1"/>
</dbReference>
<evidence type="ECO:0000313" key="14">
    <source>
        <dbReference type="Proteomes" id="UP001589608"/>
    </source>
</evidence>
<dbReference type="Pfam" id="PF13089">
    <property type="entry name" value="PP_kinase_N"/>
    <property type="match status" value="1"/>
</dbReference>
<dbReference type="CDD" id="cd09168">
    <property type="entry name" value="PLDc_PaPPK1_C2_like"/>
    <property type="match status" value="1"/>
</dbReference>
<dbReference type="NCBIfam" id="TIGR03705">
    <property type="entry name" value="poly_P_kin"/>
    <property type="match status" value="1"/>
</dbReference>
<evidence type="ECO:0000256" key="7">
    <source>
        <dbReference type="RuleBase" id="RU003800"/>
    </source>
</evidence>
<dbReference type="EC" id="2.7.4.1" evidence="6 7"/>
<dbReference type="Gene3D" id="1.20.58.310">
    <property type="entry name" value="Polyphosphate kinase N-terminal domain"/>
    <property type="match status" value="1"/>
</dbReference>
<dbReference type="HAMAP" id="MF_00347">
    <property type="entry name" value="Polyphosphate_kinase"/>
    <property type="match status" value="1"/>
</dbReference>
<feature type="binding site" evidence="6">
    <location>
        <position position="515"/>
    </location>
    <ligand>
        <name>Mg(2+)</name>
        <dbReference type="ChEBI" id="CHEBI:18420"/>
    </ligand>
</feature>
<dbReference type="InterPro" id="IPR025198">
    <property type="entry name" value="PPK_N_dom"/>
</dbReference>
<protein>
    <recommendedName>
        <fullName evidence="6 7">Polyphosphate kinase</fullName>
        <ecNumber evidence="6 7">2.7.4.1</ecNumber>
    </recommendedName>
    <alternativeName>
        <fullName evidence="6">ATP-polyphosphate phosphotransferase</fullName>
    </alternativeName>
    <alternativeName>
        <fullName evidence="6">Polyphosphoric acid kinase</fullName>
    </alternativeName>
</protein>
<dbReference type="NCBIfam" id="NF003921">
    <property type="entry name" value="PRK05443.2-2"/>
    <property type="match status" value="1"/>
</dbReference>
<name>A0ABV5M7Y7_9ACTN</name>
<evidence type="ECO:0000256" key="5">
    <source>
        <dbReference type="ARBA" id="ARBA00022840"/>
    </source>
</evidence>
<dbReference type="InterPro" id="IPR025200">
    <property type="entry name" value="PPK_C_dom2"/>
</dbReference>
<dbReference type="PIRSF" id="PIRSF015589">
    <property type="entry name" value="PP_kinase"/>
    <property type="match status" value="1"/>
</dbReference>
<dbReference type="NCBIfam" id="NF003917">
    <property type="entry name" value="PRK05443.1-1"/>
    <property type="match status" value="1"/>
</dbReference>
<feature type="binding site" evidence="6">
    <location>
        <position position="671"/>
    </location>
    <ligand>
        <name>ATP</name>
        <dbReference type="ChEBI" id="CHEBI:30616"/>
    </ligand>
</feature>
<comment type="cofactor">
    <cofactor evidence="6">
        <name>Mg(2+)</name>
        <dbReference type="ChEBI" id="CHEBI:18420"/>
    </cofactor>
</comment>
<dbReference type="InterPro" id="IPR036830">
    <property type="entry name" value="PP_kinase_middle_dom_sf"/>
</dbReference>
<keyword evidence="3 6" id="KW-0547">Nucleotide-binding</keyword>
<evidence type="ECO:0000256" key="8">
    <source>
        <dbReference type="SAM" id="MobiDB-lite"/>
    </source>
</evidence>
<dbReference type="EMBL" id="JBHMCA010000033">
    <property type="protein sequence ID" value="MFB9444927.1"/>
    <property type="molecule type" value="Genomic_DNA"/>
</dbReference>
<organism evidence="13 14">
    <name type="scientific">Dactylosporangium vinaceum</name>
    <dbReference type="NCBI Taxonomy" id="53362"/>
    <lineage>
        <taxon>Bacteria</taxon>
        <taxon>Bacillati</taxon>
        <taxon>Actinomycetota</taxon>
        <taxon>Actinomycetes</taxon>
        <taxon>Micromonosporales</taxon>
        <taxon>Micromonosporaceae</taxon>
        <taxon>Dactylosporangium</taxon>
    </lineage>
</organism>
<feature type="binding site" evidence="6">
    <location>
        <position position="699"/>
    </location>
    <ligand>
        <name>ATP</name>
        <dbReference type="ChEBI" id="CHEBI:30616"/>
    </ligand>
</feature>
<evidence type="ECO:0000259" key="11">
    <source>
        <dbReference type="Pfam" id="PF13090"/>
    </source>
</evidence>
<evidence type="ECO:0000259" key="12">
    <source>
        <dbReference type="Pfam" id="PF17941"/>
    </source>
</evidence>
<comment type="PTM">
    <text evidence="6 7">An intermediate of this reaction is the autophosphorylated ppk in which a phosphate is covalently linked to a histidine residue through a N-P bond.</text>
</comment>
<accession>A0ABV5M7Y7</accession>
<feature type="binding site" evidence="6">
    <location>
        <position position="151"/>
    </location>
    <ligand>
        <name>ATP</name>
        <dbReference type="ChEBI" id="CHEBI:30616"/>
    </ligand>
</feature>
<dbReference type="InterPro" id="IPR036832">
    <property type="entry name" value="PPK_N_dom_sf"/>
</dbReference>
<dbReference type="NCBIfam" id="NF003918">
    <property type="entry name" value="PRK05443.1-2"/>
    <property type="match status" value="1"/>
</dbReference>
<keyword evidence="14" id="KW-1185">Reference proteome</keyword>
<feature type="domain" description="Polyphosphate kinase C-terminal" evidence="12">
    <location>
        <begin position="440"/>
        <end position="606"/>
    </location>
</feature>
<keyword evidence="1 6" id="KW-0597">Phosphoprotein</keyword>
<dbReference type="SUPFAM" id="SSF143724">
    <property type="entry name" value="PHP14-like"/>
    <property type="match status" value="1"/>
</dbReference>
<dbReference type="RefSeq" id="WP_380028691.1">
    <property type="nucleotide sequence ID" value="NZ_CP061913.1"/>
</dbReference>
<comment type="function">
    <text evidence="6 7">Catalyzes the reversible transfer of the terminal phosphate of ATP to form a long-chain polyphosphate (polyP).</text>
</comment>
<evidence type="ECO:0000256" key="1">
    <source>
        <dbReference type="ARBA" id="ARBA00022553"/>
    </source>
</evidence>
<dbReference type="Gene3D" id="3.30.870.10">
    <property type="entry name" value="Endonuclease Chain A"/>
    <property type="match status" value="2"/>
</dbReference>
<dbReference type="GO" id="GO:0008976">
    <property type="term" value="F:polyphosphate kinase activity"/>
    <property type="evidence" value="ECO:0007669"/>
    <property type="project" value="UniProtKB-EC"/>
</dbReference>
<comment type="catalytic activity">
    <reaction evidence="6 7">
        <text>[phosphate](n) + ATP = [phosphate](n+1) + ADP</text>
        <dbReference type="Rhea" id="RHEA:19573"/>
        <dbReference type="Rhea" id="RHEA-COMP:9859"/>
        <dbReference type="Rhea" id="RHEA-COMP:14280"/>
        <dbReference type="ChEBI" id="CHEBI:16838"/>
        <dbReference type="ChEBI" id="CHEBI:30616"/>
        <dbReference type="ChEBI" id="CHEBI:456216"/>
        <dbReference type="EC" id="2.7.4.1"/>
    </reaction>
</comment>
<reference evidence="13 14" key="1">
    <citation type="submission" date="2024-09" db="EMBL/GenBank/DDBJ databases">
        <authorList>
            <person name="Sun Q."/>
            <person name="Mori K."/>
        </authorList>
    </citation>
    <scope>NUCLEOTIDE SEQUENCE [LARGE SCALE GENOMIC DNA]</scope>
    <source>
        <strain evidence="13 14">JCM 3307</strain>
    </source>
</reference>
<comment type="caution">
    <text evidence="13">The sequence shown here is derived from an EMBL/GenBank/DDBJ whole genome shotgun (WGS) entry which is preliminary data.</text>
</comment>
<keyword evidence="5 6" id="KW-0067">ATP-binding</keyword>
<evidence type="ECO:0000259" key="10">
    <source>
        <dbReference type="Pfam" id="PF13089"/>
    </source>
</evidence>
<comment type="similarity">
    <text evidence="6 7">Belongs to the polyphosphate kinase 1 (PPK1) family.</text>
</comment>
<dbReference type="SUPFAM" id="SSF56024">
    <property type="entry name" value="Phospholipase D/nuclease"/>
    <property type="match status" value="2"/>
</dbReference>
<evidence type="ECO:0000256" key="6">
    <source>
        <dbReference type="HAMAP-Rule" id="MF_00347"/>
    </source>
</evidence>
<dbReference type="Proteomes" id="UP001589608">
    <property type="component" value="Unassembled WGS sequence"/>
</dbReference>
<evidence type="ECO:0000256" key="3">
    <source>
        <dbReference type="ARBA" id="ARBA00022741"/>
    </source>
</evidence>
<dbReference type="Pfam" id="PF13090">
    <property type="entry name" value="PP_kinase_C"/>
    <property type="match status" value="1"/>
</dbReference>
<evidence type="ECO:0000313" key="13">
    <source>
        <dbReference type="EMBL" id="MFB9444927.1"/>
    </source>
</evidence>
<evidence type="ECO:0000256" key="4">
    <source>
        <dbReference type="ARBA" id="ARBA00022777"/>
    </source>
</evidence>
<dbReference type="InterPro" id="IPR024953">
    <property type="entry name" value="PP_kinase_middle"/>
</dbReference>
<keyword evidence="6" id="KW-0460">Magnesium</keyword>
<feature type="domain" description="Polyphosphate kinase C-terminal" evidence="11">
    <location>
        <begin position="613"/>
        <end position="773"/>
    </location>
</feature>
<feature type="domain" description="Polyphosphate kinase middle" evidence="9">
    <location>
        <begin position="229"/>
        <end position="409"/>
    </location>
</feature>